<feature type="region of interest" description="Disordered" evidence="1">
    <location>
        <begin position="212"/>
        <end position="274"/>
    </location>
</feature>
<accession>A0ABN3IN71</accession>
<dbReference type="Pfam" id="PF09922">
    <property type="entry name" value="LiaF-like_C"/>
    <property type="match status" value="1"/>
</dbReference>
<dbReference type="Pfam" id="PF08044">
    <property type="entry name" value="DUF1707"/>
    <property type="match status" value="1"/>
</dbReference>
<dbReference type="RefSeq" id="WP_344587863.1">
    <property type="nucleotide sequence ID" value="NZ_BAAARW010000005.1"/>
</dbReference>
<feature type="compositionally biased region" description="Basic and acidic residues" evidence="1">
    <location>
        <begin position="212"/>
        <end position="262"/>
    </location>
</feature>
<name>A0ABN3IN71_9ACTN</name>
<dbReference type="PANTHER" id="PTHR40763:SF4">
    <property type="entry name" value="DUF1707 DOMAIN-CONTAINING PROTEIN"/>
    <property type="match status" value="1"/>
</dbReference>
<feature type="region of interest" description="Disordered" evidence="1">
    <location>
        <begin position="1"/>
        <end position="47"/>
    </location>
</feature>
<feature type="region of interest" description="Disordered" evidence="1">
    <location>
        <begin position="71"/>
        <end position="103"/>
    </location>
</feature>
<feature type="compositionally biased region" description="Basic and acidic residues" evidence="1">
    <location>
        <begin position="22"/>
        <end position="47"/>
    </location>
</feature>
<dbReference type="InterPro" id="IPR012551">
    <property type="entry name" value="DUF1707_SHOCT-like"/>
</dbReference>
<keyword evidence="5" id="KW-1185">Reference proteome</keyword>
<gene>
    <name evidence="4" type="ORF">GCM10010191_15280</name>
</gene>
<proteinExistence type="predicted"/>
<evidence type="ECO:0000313" key="4">
    <source>
        <dbReference type="EMBL" id="GAA2407779.1"/>
    </source>
</evidence>
<feature type="domain" description="Cell wall-active antibiotics response LiaF-like C-terminal" evidence="3">
    <location>
        <begin position="125"/>
        <end position="183"/>
    </location>
</feature>
<feature type="compositionally biased region" description="Low complexity" evidence="1">
    <location>
        <begin position="73"/>
        <end position="85"/>
    </location>
</feature>
<evidence type="ECO:0000259" key="3">
    <source>
        <dbReference type="Pfam" id="PF09922"/>
    </source>
</evidence>
<dbReference type="Proteomes" id="UP001501231">
    <property type="component" value="Unassembled WGS sequence"/>
</dbReference>
<organism evidence="4 5">
    <name type="scientific">Actinomadura vinacea</name>
    <dbReference type="NCBI Taxonomy" id="115336"/>
    <lineage>
        <taxon>Bacteria</taxon>
        <taxon>Bacillati</taxon>
        <taxon>Actinomycetota</taxon>
        <taxon>Actinomycetes</taxon>
        <taxon>Streptosporangiales</taxon>
        <taxon>Thermomonosporaceae</taxon>
        <taxon>Actinomadura</taxon>
    </lineage>
</organism>
<evidence type="ECO:0008006" key="6">
    <source>
        <dbReference type="Google" id="ProtNLM"/>
    </source>
</evidence>
<dbReference type="PANTHER" id="PTHR40763">
    <property type="entry name" value="MEMBRANE PROTEIN-RELATED"/>
    <property type="match status" value="1"/>
</dbReference>
<evidence type="ECO:0000256" key="1">
    <source>
        <dbReference type="SAM" id="MobiDB-lite"/>
    </source>
</evidence>
<evidence type="ECO:0000313" key="5">
    <source>
        <dbReference type="Proteomes" id="UP001501231"/>
    </source>
</evidence>
<dbReference type="InterPro" id="IPR024425">
    <property type="entry name" value="LiaF-like_C"/>
</dbReference>
<protein>
    <recommendedName>
        <fullName evidence="6">DUF1707 and DUF2154 domain-containing protein</fullName>
    </recommendedName>
</protein>
<reference evidence="4 5" key="1">
    <citation type="journal article" date="2019" name="Int. J. Syst. Evol. Microbiol.">
        <title>The Global Catalogue of Microorganisms (GCM) 10K type strain sequencing project: providing services to taxonomists for standard genome sequencing and annotation.</title>
        <authorList>
            <consortium name="The Broad Institute Genomics Platform"/>
            <consortium name="The Broad Institute Genome Sequencing Center for Infectious Disease"/>
            <person name="Wu L."/>
            <person name="Ma J."/>
        </authorList>
    </citation>
    <scope>NUCLEOTIDE SEQUENCE [LARGE SCALE GENOMIC DNA]</scope>
    <source>
        <strain evidence="4 5">JCM 3325</strain>
    </source>
</reference>
<feature type="domain" description="DUF1707" evidence="2">
    <location>
        <begin position="21"/>
        <end position="73"/>
    </location>
</feature>
<feature type="compositionally biased region" description="Basic residues" evidence="1">
    <location>
        <begin position="263"/>
        <end position="274"/>
    </location>
</feature>
<dbReference type="EMBL" id="BAAARW010000005">
    <property type="protein sequence ID" value="GAA2407779.1"/>
    <property type="molecule type" value="Genomic_DNA"/>
</dbReference>
<comment type="caution">
    <text evidence="4">The sequence shown here is derived from an EMBL/GenBank/DDBJ whole genome shotgun (WGS) entry which is preliminary data.</text>
</comment>
<evidence type="ECO:0000259" key="2">
    <source>
        <dbReference type="Pfam" id="PF08044"/>
    </source>
</evidence>
<sequence>MNPTEPSEPAPETKTPAGSELRASDADRDRVADRLREALAEGRITPEEHAERIDVVYRAKTYAELEPVLSDLPAAPGRPAAAPAEPRVRLEKEPSLPPPEPQSTSIVAFFAGAERRGRWLVEPATTVTCVFGGAELDFRQAVLSQREVLVNVTCVFGGVDITIPPGVRLVSSVSAVFGGVDLPEDDTVAPDAPVIRVSGMVLFGGVTASRREMGEKRSDRHWEHRERREHRHRELREHREERLQMHEEHRREIRRTRDERRDHLRRLRESRRRG</sequence>